<organism evidence="11 12">
    <name type="scientific">Paenibacillus turicensis</name>
    <dbReference type="NCBI Taxonomy" id="160487"/>
    <lineage>
        <taxon>Bacteria</taxon>
        <taxon>Bacillati</taxon>
        <taxon>Bacillota</taxon>
        <taxon>Bacilli</taxon>
        <taxon>Bacillales</taxon>
        <taxon>Paenibacillaceae</taxon>
        <taxon>Paenibacillus</taxon>
    </lineage>
</organism>
<keyword evidence="7" id="KW-1133">Transmembrane helix</keyword>
<evidence type="ECO:0000259" key="9">
    <source>
        <dbReference type="PROSITE" id="PS50113"/>
    </source>
</evidence>
<dbReference type="PROSITE" id="PS50113">
    <property type="entry name" value="PAC"/>
    <property type="match status" value="1"/>
</dbReference>
<feature type="domain" description="HAMP" evidence="10">
    <location>
        <begin position="238"/>
        <end position="289"/>
    </location>
</feature>
<evidence type="ECO:0000256" key="6">
    <source>
        <dbReference type="PROSITE-ProRule" id="PRU00284"/>
    </source>
</evidence>
<proteinExistence type="inferred from homology"/>
<dbReference type="Pfam" id="PF00672">
    <property type="entry name" value="HAMP"/>
    <property type="match status" value="1"/>
</dbReference>
<dbReference type="CDD" id="cd06225">
    <property type="entry name" value="HAMP"/>
    <property type="match status" value="1"/>
</dbReference>
<keyword evidence="3 7" id="KW-0472">Membrane</keyword>
<dbReference type="CDD" id="cd11386">
    <property type="entry name" value="MCP_signal"/>
    <property type="match status" value="1"/>
</dbReference>
<evidence type="ECO:0000259" key="10">
    <source>
        <dbReference type="PROSITE" id="PS50885"/>
    </source>
</evidence>
<evidence type="ECO:0000256" key="4">
    <source>
        <dbReference type="ARBA" id="ARBA00023224"/>
    </source>
</evidence>
<evidence type="ECO:0000313" key="12">
    <source>
        <dbReference type="Proteomes" id="UP001519272"/>
    </source>
</evidence>
<feature type="domain" description="PAC" evidence="9">
    <location>
        <begin position="163"/>
        <end position="216"/>
    </location>
</feature>
<dbReference type="PANTHER" id="PTHR32089">
    <property type="entry name" value="METHYL-ACCEPTING CHEMOTAXIS PROTEIN MCPB"/>
    <property type="match status" value="1"/>
</dbReference>
<evidence type="ECO:0000259" key="8">
    <source>
        <dbReference type="PROSITE" id="PS50111"/>
    </source>
</evidence>
<name>A0ABS4FY37_9BACL</name>
<keyword evidence="7" id="KW-0812">Transmembrane</keyword>
<protein>
    <submittedName>
        <fullName evidence="11">Methyl-accepting chemotaxis protein</fullName>
    </submittedName>
</protein>
<feature type="domain" description="Methyl-accepting transducer" evidence="8">
    <location>
        <begin position="308"/>
        <end position="544"/>
    </location>
</feature>
<dbReference type="EMBL" id="JAGGKG010000025">
    <property type="protein sequence ID" value="MBP1907379.1"/>
    <property type="molecule type" value="Genomic_DNA"/>
</dbReference>
<dbReference type="InterPro" id="IPR004089">
    <property type="entry name" value="MCPsignal_dom"/>
</dbReference>
<dbReference type="InterPro" id="IPR004090">
    <property type="entry name" value="Chemotax_Me-accpt_rcpt"/>
</dbReference>
<dbReference type="SMART" id="SM00283">
    <property type="entry name" value="MA"/>
    <property type="match status" value="1"/>
</dbReference>
<dbReference type="PANTHER" id="PTHR32089:SF112">
    <property type="entry name" value="LYSOZYME-LIKE PROTEIN-RELATED"/>
    <property type="match status" value="1"/>
</dbReference>
<reference evidence="11 12" key="1">
    <citation type="submission" date="2021-03" db="EMBL/GenBank/DDBJ databases">
        <title>Genomic Encyclopedia of Type Strains, Phase IV (KMG-IV): sequencing the most valuable type-strain genomes for metagenomic binning, comparative biology and taxonomic classification.</title>
        <authorList>
            <person name="Goeker M."/>
        </authorList>
    </citation>
    <scope>NUCLEOTIDE SEQUENCE [LARGE SCALE GENOMIC DNA]</scope>
    <source>
        <strain evidence="11 12">DSM 14349</strain>
    </source>
</reference>
<keyword evidence="4 6" id="KW-0807">Transducer</keyword>
<keyword evidence="2" id="KW-1003">Cell membrane</keyword>
<dbReference type="SMART" id="SM00304">
    <property type="entry name" value="HAMP"/>
    <property type="match status" value="2"/>
</dbReference>
<dbReference type="RefSeq" id="WP_210090956.1">
    <property type="nucleotide sequence ID" value="NZ_JAGGKG010000025.1"/>
</dbReference>
<dbReference type="PROSITE" id="PS50885">
    <property type="entry name" value="HAMP"/>
    <property type="match status" value="1"/>
</dbReference>
<dbReference type="Proteomes" id="UP001519272">
    <property type="component" value="Unassembled WGS sequence"/>
</dbReference>
<sequence length="594" mass="64782">MKAFQFKFPKLNFSKRLRSRSIVSKNMLLSSVTIILTGVILIMASFYIQGNLLTEQLESESSLVIAALEKRISLETVEGAIESNYPTTAAQKRMTNILDELIESHPNLSQAYLYGSEIVDHNKTKVISVPTKTQENMKENKLELGGLLEHSQVHINAVNNMLNSKEITYSRIFNDAKGTWLTVLTPIEDKSGTIIAYVGIDVDASLIKEGQASLILYSSICLLCTVLLALVVQYFMTKRTFAPIKDMMIAMDQLSQGDFSVRLKTSNDELGQVSTKFNETIHDVNNLVVMIKDVSKQLAAQSKHLSTNTEASHDSSLAITNNIEEISQKINIQSIAIGEGVTSLEEISSGVNTIASSTSEVTESALRMKSQSEQGGKNVAAVIMQMDEIHKSVSQSVDSIEQLRLRSRQIEEIVTVITEIANQTHLLSLNASIEAARAGEHGKGFAVVADEVKKLAEQSGSSAKEIASLVHHIQSETLTAVDAIKEGQSSVEVGISVVHDTGQIFGSMLEVTEAVTGQIQEVSAATEQMVAETEQVTSAIKQLSILAERNAVLASEIESKSMSQRDASDEILGTAHEMNTVADRLEELVVKLKV</sequence>
<dbReference type="Pfam" id="PF00015">
    <property type="entry name" value="MCPsignal"/>
    <property type="match status" value="1"/>
</dbReference>
<evidence type="ECO:0000256" key="3">
    <source>
        <dbReference type="ARBA" id="ARBA00023136"/>
    </source>
</evidence>
<gene>
    <name evidence="11" type="ORF">J2Z32_004054</name>
</gene>
<accession>A0ABS4FY37</accession>
<dbReference type="PRINTS" id="PR00260">
    <property type="entry name" value="CHEMTRNSDUCR"/>
</dbReference>
<feature type="transmembrane region" description="Helical" evidence="7">
    <location>
        <begin position="214"/>
        <end position="235"/>
    </location>
</feature>
<comment type="subcellular location">
    <subcellularLocation>
        <location evidence="1">Cell membrane</location>
    </subcellularLocation>
</comment>
<comment type="caution">
    <text evidence="11">The sequence shown here is derived from an EMBL/GenBank/DDBJ whole genome shotgun (WGS) entry which is preliminary data.</text>
</comment>
<evidence type="ECO:0000256" key="5">
    <source>
        <dbReference type="ARBA" id="ARBA00029447"/>
    </source>
</evidence>
<keyword evidence="12" id="KW-1185">Reference proteome</keyword>
<feature type="transmembrane region" description="Helical" evidence="7">
    <location>
        <begin position="26"/>
        <end position="48"/>
    </location>
</feature>
<dbReference type="Gene3D" id="6.10.340.10">
    <property type="match status" value="1"/>
</dbReference>
<evidence type="ECO:0000256" key="2">
    <source>
        <dbReference type="ARBA" id="ARBA00022475"/>
    </source>
</evidence>
<dbReference type="SUPFAM" id="SSF58104">
    <property type="entry name" value="Methyl-accepting chemotaxis protein (MCP) signaling domain"/>
    <property type="match status" value="1"/>
</dbReference>
<evidence type="ECO:0000256" key="1">
    <source>
        <dbReference type="ARBA" id="ARBA00004236"/>
    </source>
</evidence>
<evidence type="ECO:0000313" key="11">
    <source>
        <dbReference type="EMBL" id="MBP1907379.1"/>
    </source>
</evidence>
<comment type="similarity">
    <text evidence="5">Belongs to the methyl-accepting chemotaxis (MCP) protein family.</text>
</comment>
<dbReference type="PROSITE" id="PS50111">
    <property type="entry name" value="CHEMOTAXIS_TRANSDUC_2"/>
    <property type="match status" value="1"/>
</dbReference>
<dbReference type="InterPro" id="IPR003660">
    <property type="entry name" value="HAMP_dom"/>
</dbReference>
<dbReference type="InterPro" id="IPR000700">
    <property type="entry name" value="PAS-assoc_C"/>
</dbReference>
<dbReference type="Gene3D" id="1.10.287.950">
    <property type="entry name" value="Methyl-accepting chemotaxis protein"/>
    <property type="match status" value="1"/>
</dbReference>
<evidence type="ECO:0000256" key="7">
    <source>
        <dbReference type="SAM" id="Phobius"/>
    </source>
</evidence>